<keyword evidence="2" id="KW-1185">Reference proteome</keyword>
<gene>
    <name evidence="1" type="ORF">Fcan01_17791</name>
</gene>
<evidence type="ECO:0000313" key="1">
    <source>
        <dbReference type="EMBL" id="OXA47473.1"/>
    </source>
</evidence>
<organism evidence="1 2">
    <name type="scientific">Folsomia candida</name>
    <name type="common">Springtail</name>
    <dbReference type="NCBI Taxonomy" id="158441"/>
    <lineage>
        <taxon>Eukaryota</taxon>
        <taxon>Metazoa</taxon>
        <taxon>Ecdysozoa</taxon>
        <taxon>Arthropoda</taxon>
        <taxon>Hexapoda</taxon>
        <taxon>Collembola</taxon>
        <taxon>Entomobryomorpha</taxon>
        <taxon>Isotomoidea</taxon>
        <taxon>Isotomidae</taxon>
        <taxon>Proisotominae</taxon>
        <taxon>Folsomia</taxon>
    </lineage>
</organism>
<name>A0A226DQI7_FOLCA</name>
<dbReference type="AlphaFoldDB" id="A0A226DQI7"/>
<protein>
    <submittedName>
        <fullName evidence="1">Uncharacterized protein</fullName>
    </submittedName>
</protein>
<accession>A0A226DQI7</accession>
<dbReference type="Proteomes" id="UP000198287">
    <property type="component" value="Unassembled WGS sequence"/>
</dbReference>
<dbReference type="EMBL" id="LNIX01000013">
    <property type="protein sequence ID" value="OXA47473.1"/>
    <property type="molecule type" value="Genomic_DNA"/>
</dbReference>
<evidence type="ECO:0000313" key="2">
    <source>
        <dbReference type="Proteomes" id="UP000198287"/>
    </source>
</evidence>
<sequence>MDIGNNNNGEYGPTNVYYPVTLYFSSGARYRNGTSLFDPMTFTDAMFVANDNDFVCMISYAFVSDGIINLVKLRAHFEEIFVKDGKHVKFPVFHSTFAAVLGYSFRIRMRVPLDLNLHIREEEYDGNISVETENEALSRISHDKSNLQGPVPKWEIVLLHNTHVRHVSHGSF</sequence>
<reference evidence="1 2" key="1">
    <citation type="submission" date="2015-12" db="EMBL/GenBank/DDBJ databases">
        <title>The genome of Folsomia candida.</title>
        <authorList>
            <person name="Faddeeva A."/>
            <person name="Derks M.F."/>
            <person name="Anvar Y."/>
            <person name="Smit S."/>
            <person name="Van Straalen N."/>
            <person name="Roelofs D."/>
        </authorList>
    </citation>
    <scope>NUCLEOTIDE SEQUENCE [LARGE SCALE GENOMIC DNA]</scope>
    <source>
        <strain evidence="1 2">VU population</strain>
        <tissue evidence="1">Whole body</tissue>
    </source>
</reference>
<comment type="caution">
    <text evidence="1">The sequence shown here is derived from an EMBL/GenBank/DDBJ whole genome shotgun (WGS) entry which is preliminary data.</text>
</comment>
<proteinExistence type="predicted"/>